<keyword evidence="7" id="KW-1185">Reference proteome</keyword>
<dbReference type="EMBL" id="AZFQ01000053">
    <property type="protein sequence ID" value="KRL97239.1"/>
    <property type="molecule type" value="Genomic_DNA"/>
</dbReference>
<evidence type="ECO:0000259" key="5">
    <source>
        <dbReference type="PROSITE" id="PS50931"/>
    </source>
</evidence>
<comment type="similarity">
    <text evidence="1">Belongs to the LysR transcriptional regulatory family.</text>
</comment>
<evidence type="ECO:0000256" key="4">
    <source>
        <dbReference type="ARBA" id="ARBA00023163"/>
    </source>
</evidence>
<gene>
    <name evidence="6" type="ORF">FD50_GL001796</name>
</gene>
<dbReference type="InterPro" id="IPR005119">
    <property type="entry name" value="LysR_subst-bd"/>
</dbReference>
<reference evidence="6 7" key="1">
    <citation type="journal article" date="2015" name="Genome Announc.">
        <title>Expanding the biotechnology potential of lactobacilli through comparative genomics of 213 strains and associated genera.</title>
        <authorList>
            <person name="Sun Z."/>
            <person name="Harris H.M."/>
            <person name="McCann A."/>
            <person name="Guo C."/>
            <person name="Argimon S."/>
            <person name="Zhang W."/>
            <person name="Yang X."/>
            <person name="Jeffery I.B."/>
            <person name="Cooney J.C."/>
            <person name="Kagawa T.F."/>
            <person name="Liu W."/>
            <person name="Song Y."/>
            <person name="Salvetti E."/>
            <person name="Wrobel A."/>
            <person name="Rasinkangas P."/>
            <person name="Parkhill J."/>
            <person name="Rea M.C."/>
            <person name="O'Sullivan O."/>
            <person name="Ritari J."/>
            <person name="Douillard F.P."/>
            <person name="Paul Ross R."/>
            <person name="Yang R."/>
            <person name="Briner A.E."/>
            <person name="Felis G.E."/>
            <person name="de Vos W.M."/>
            <person name="Barrangou R."/>
            <person name="Klaenhammer T.R."/>
            <person name="Caufield P.W."/>
            <person name="Cui Y."/>
            <person name="Zhang H."/>
            <person name="O'Toole P.W."/>
        </authorList>
    </citation>
    <scope>NUCLEOTIDE SEQUENCE [LARGE SCALE GENOMIC DNA]</scope>
    <source>
        <strain evidence="6 7">DSM 16230</strain>
    </source>
</reference>
<dbReference type="PANTHER" id="PTHR30346:SF29">
    <property type="entry name" value="LYSR SUBSTRATE-BINDING"/>
    <property type="match status" value="1"/>
</dbReference>
<dbReference type="PROSITE" id="PS50931">
    <property type="entry name" value="HTH_LYSR"/>
    <property type="match status" value="1"/>
</dbReference>
<dbReference type="STRING" id="1423801.FD50_GL001796"/>
<dbReference type="InterPro" id="IPR000847">
    <property type="entry name" value="LysR_HTH_N"/>
</dbReference>
<dbReference type="Proteomes" id="UP000051166">
    <property type="component" value="Unassembled WGS sequence"/>
</dbReference>
<dbReference type="SUPFAM" id="SSF46785">
    <property type="entry name" value="Winged helix' DNA-binding domain"/>
    <property type="match status" value="1"/>
</dbReference>
<keyword evidence="4" id="KW-0804">Transcription</keyword>
<dbReference type="PATRIC" id="fig|1423801.4.peg.1836"/>
<dbReference type="Pfam" id="PF00126">
    <property type="entry name" value="HTH_1"/>
    <property type="match status" value="1"/>
</dbReference>
<dbReference type="Gene3D" id="3.40.190.290">
    <property type="match status" value="1"/>
</dbReference>
<evidence type="ECO:0000256" key="3">
    <source>
        <dbReference type="ARBA" id="ARBA00023125"/>
    </source>
</evidence>
<evidence type="ECO:0000256" key="1">
    <source>
        <dbReference type="ARBA" id="ARBA00009437"/>
    </source>
</evidence>
<dbReference type="InterPro" id="IPR036390">
    <property type="entry name" value="WH_DNA-bd_sf"/>
</dbReference>
<dbReference type="PANTHER" id="PTHR30346">
    <property type="entry name" value="TRANSCRIPTIONAL DUAL REGULATOR HCAR-RELATED"/>
    <property type="match status" value="1"/>
</dbReference>
<keyword evidence="3" id="KW-0238">DNA-binding</keyword>
<evidence type="ECO:0000313" key="6">
    <source>
        <dbReference type="EMBL" id="KRL97239.1"/>
    </source>
</evidence>
<comment type="caution">
    <text evidence="6">The sequence shown here is derived from an EMBL/GenBank/DDBJ whole genome shotgun (WGS) entry which is preliminary data.</text>
</comment>
<keyword evidence="2" id="KW-0805">Transcription regulation</keyword>
<dbReference type="SUPFAM" id="SSF53850">
    <property type="entry name" value="Periplasmic binding protein-like II"/>
    <property type="match status" value="1"/>
</dbReference>
<accession>A0A0R1UVU0</accession>
<organism evidence="6 7">
    <name type="scientific">Liquorilactobacillus satsumensis DSM 16230 = JCM 12392</name>
    <dbReference type="NCBI Taxonomy" id="1423801"/>
    <lineage>
        <taxon>Bacteria</taxon>
        <taxon>Bacillati</taxon>
        <taxon>Bacillota</taxon>
        <taxon>Bacilli</taxon>
        <taxon>Lactobacillales</taxon>
        <taxon>Lactobacillaceae</taxon>
        <taxon>Liquorilactobacillus</taxon>
    </lineage>
</organism>
<dbReference type="GO" id="GO:0003677">
    <property type="term" value="F:DNA binding"/>
    <property type="evidence" value="ECO:0007669"/>
    <property type="project" value="UniProtKB-KW"/>
</dbReference>
<dbReference type="Gene3D" id="1.10.10.10">
    <property type="entry name" value="Winged helix-like DNA-binding domain superfamily/Winged helix DNA-binding domain"/>
    <property type="match status" value="1"/>
</dbReference>
<dbReference type="GO" id="GO:0032993">
    <property type="term" value="C:protein-DNA complex"/>
    <property type="evidence" value="ECO:0007669"/>
    <property type="project" value="TreeGrafter"/>
</dbReference>
<evidence type="ECO:0000313" key="7">
    <source>
        <dbReference type="Proteomes" id="UP000051166"/>
    </source>
</evidence>
<dbReference type="GO" id="GO:0003700">
    <property type="term" value="F:DNA-binding transcription factor activity"/>
    <property type="evidence" value="ECO:0007669"/>
    <property type="project" value="InterPro"/>
</dbReference>
<name>A0A0R1UVU0_9LACO</name>
<proteinExistence type="inferred from homology"/>
<feature type="domain" description="HTH lysR-type" evidence="5">
    <location>
        <begin position="5"/>
        <end position="62"/>
    </location>
</feature>
<protein>
    <submittedName>
        <fullName evidence="6">LysR family transcriptional regulator</fullName>
    </submittedName>
</protein>
<sequence length="302" mass="32960">MVQMLNTWRLQLLVQLSKLGTMRLVAEAMLISPATVSMQLKILETETSTVLLEKIGRNVKLTAAGQRLVKEVSPILNQLESVTNELQDSAQEVQGTVRIAAFSSALRALVLPAVAQVNDSYPQIKIILNEMEPDQSLPGLQAHQFDIALIAQLGTGNALTDPEYQLINLGADQLQVLVNQASPLAKNESISIDLLKEQAWMLEPDTAYLTKAVRRLCQQAGFSPNVSGICQSYTTLQAAVSHNWAIGVLPTLAVTQTANVKLLNLQPATLRQIFLAVRKPQARVRAIQIVVQAIQEQAAALF</sequence>
<dbReference type="Pfam" id="PF03466">
    <property type="entry name" value="LysR_substrate"/>
    <property type="match status" value="1"/>
</dbReference>
<dbReference type="OrthoDB" id="9803735at2"/>
<dbReference type="InterPro" id="IPR036388">
    <property type="entry name" value="WH-like_DNA-bd_sf"/>
</dbReference>
<dbReference type="AlphaFoldDB" id="A0A0R1UVU0"/>
<evidence type="ECO:0000256" key="2">
    <source>
        <dbReference type="ARBA" id="ARBA00023015"/>
    </source>
</evidence>